<comment type="caution">
    <text evidence="1">The sequence shown here is derived from an EMBL/GenBank/DDBJ whole genome shotgun (WGS) entry which is preliminary data.</text>
</comment>
<protein>
    <submittedName>
        <fullName evidence="1">Uncharacterized protein</fullName>
    </submittedName>
</protein>
<sequence length="101" mass="11305">MTDDGYDEIEMDLPCLITVTKEINTPRLPSILGIKKAQKYKVHKFNANICEENDIHIGLSGSPTQVVKTFIPTSAVECQFLKIKALADKLRELSNIEEEGN</sequence>
<organism evidence="1">
    <name type="scientific">bioreactor metagenome</name>
    <dbReference type="NCBI Taxonomy" id="1076179"/>
    <lineage>
        <taxon>unclassified sequences</taxon>
        <taxon>metagenomes</taxon>
        <taxon>ecological metagenomes</taxon>
    </lineage>
</organism>
<dbReference type="PANTHER" id="PTHR21294:SF17">
    <property type="entry name" value="PROTEIN FIXA"/>
    <property type="match status" value="1"/>
</dbReference>
<reference evidence="1" key="1">
    <citation type="submission" date="2019-08" db="EMBL/GenBank/DDBJ databases">
        <authorList>
            <person name="Kucharzyk K."/>
            <person name="Murdoch R.W."/>
            <person name="Higgins S."/>
            <person name="Loffler F."/>
        </authorList>
    </citation>
    <scope>NUCLEOTIDE SEQUENCE</scope>
</reference>
<dbReference type="SUPFAM" id="SSF52402">
    <property type="entry name" value="Adenine nucleotide alpha hydrolases-like"/>
    <property type="match status" value="1"/>
</dbReference>
<evidence type="ECO:0000313" key="1">
    <source>
        <dbReference type="EMBL" id="MPN50076.1"/>
    </source>
</evidence>
<dbReference type="InterPro" id="IPR014729">
    <property type="entry name" value="Rossmann-like_a/b/a_fold"/>
</dbReference>
<name>A0A645IGI1_9ZZZZ</name>
<dbReference type="AlphaFoldDB" id="A0A645IGI1"/>
<dbReference type="PANTHER" id="PTHR21294">
    <property type="entry name" value="ELECTRON TRANSFER FLAVOPROTEIN BETA-SUBUNIT"/>
    <property type="match status" value="1"/>
</dbReference>
<dbReference type="EMBL" id="VSSQ01113910">
    <property type="protein sequence ID" value="MPN50076.1"/>
    <property type="molecule type" value="Genomic_DNA"/>
</dbReference>
<accession>A0A645IGI1</accession>
<dbReference type="InterPro" id="IPR012255">
    <property type="entry name" value="ETF_b"/>
</dbReference>
<dbReference type="GO" id="GO:0009055">
    <property type="term" value="F:electron transfer activity"/>
    <property type="evidence" value="ECO:0007669"/>
    <property type="project" value="InterPro"/>
</dbReference>
<dbReference type="Gene3D" id="3.40.50.620">
    <property type="entry name" value="HUPs"/>
    <property type="match status" value="1"/>
</dbReference>
<proteinExistence type="predicted"/>
<gene>
    <name evidence="1" type="ORF">SDC9_197702</name>
</gene>